<dbReference type="PROSITE" id="PS00211">
    <property type="entry name" value="ABC_TRANSPORTER_1"/>
    <property type="match status" value="1"/>
</dbReference>
<protein>
    <submittedName>
        <fullName evidence="8">Putative aliphatic sulfonate ABC transporter ATP-binding protein</fullName>
    </submittedName>
</protein>
<evidence type="ECO:0000313" key="9">
    <source>
        <dbReference type="Proteomes" id="UP000337189"/>
    </source>
</evidence>
<reference evidence="8 9" key="1">
    <citation type="submission" date="2019-08" db="EMBL/GenBank/DDBJ databases">
        <authorList>
            <person name="Peeters C."/>
        </authorList>
    </citation>
    <scope>NUCLEOTIDE SEQUENCE [LARGE SCALE GENOMIC DNA]</scope>
    <source>
        <strain evidence="8 9">LMG 31110</strain>
    </source>
</reference>
<evidence type="ECO:0000256" key="1">
    <source>
        <dbReference type="ARBA" id="ARBA00005417"/>
    </source>
</evidence>
<comment type="similarity">
    <text evidence="1">Belongs to the ABC transporter superfamily.</text>
</comment>
<dbReference type="Gene3D" id="3.40.50.300">
    <property type="entry name" value="P-loop containing nucleotide triphosphate hydrolases"/>
    <property type="match status" value="1"/>
</dbReference>
<dbReference type="SMART" id="SM00382">
    <property type="entry name" value="AAA"/>
    <property type="match status" value="1"/>
</dbReference>
<dbReference type="InterPro" id="IPR050166">
    <property type="entry name" value="ABC_transporter_ATP-bind"/>
</dbReference>
<keyword evidence="2" id="KW-0813">Transport</keyword>
<evidence type="ECO:0000256" key="3">
    <source>
        <dbReference type="ARBA" id="ARBA00022475"/>
    </source>
</evidence>
<sequence>MNASVPIHVSAAFAEVASFAPDEARATALIECVGLGHQYEARDGTISMALANVDLRIEAGEFLCLLGPSGCGKTTLLNMIAGFVRPTQGYLRVAGLPVRGPSPERGVVFQEYSLFPWLTLAGNVAFGLRMAGVRAAERQTRVEKHLAAVGLNEAARRYPFELSGGMKQRAAIARALATDPSILLMDEPFAALDAMTRRDLQVQLLEIHRNTRKTVVFVTHNIAEAVYLASRVIVMSPHPGRIVDDISLADFEHPRRRTSARFNSLYERLSRAIGAEVSE</sequence>
<dbReference type="RefSeq" id="WP_150691583.1">
    <property type="nucleotide sequence ID" value="NZ_CABPSJ010000008.1"/>
</dbReference>
<dbReference type="AlphaFoldDB" id="A0A5E4YQR3"/>
<organism evidence="8 9">
    <name type="scientific">Pandoraea communis</name>
    <dbReference type="NCBI Taxonomy" id="2508297"/>
    <lineage>
        <taxon>Bacteria</taxon>
        <taxon>Pseudomonadati</taxon>
        <taxon>Pseudomonadota</taxon>
        <taxon>Betaproteobacteria</taxon>
        <taxon>Burkholderiales</taxon>
        <taxon>Burkholderiaceae</taxon>
        <taxon>Pandoraea</taxon>
    </lineage>
</organism>
<dbReference type="InterPro" id="IPR003593">
    <property type="entry name" value="AAA+_ATPase"/>
</dbReference>
<keyword evidence="3" id="KW-1003">Cell membrane</keyword>
<dbReference type="EMBL" id="CABPSJ010000008">
    <property type="protein sequence ID" value="VVE51121.1"/>
    <property type="molecule type" value="Genomic_DNA"/>
</dbReference>
<keyword evidence="4" id="KW-0997">Cell inner membrane</keyword>
<evidence type="ECO:0000256" key="4">
    <source>
        <dbReference type="ARBA" id="ARBA00022519"/>
    </source>
</evidence>
<dbReference type="Proteomes" id="UP000337189">
    <property type="component" value="Unassembled WGS sequence"/>
</dbReference>
<dbReference type="PROSITE" id="PS50893">
    <property type="entry name" value="ABC_TRANSPORTER_2"/>
    <property type="match status" value="1"/>
</dbReference>
<keyword evidence="6 8" id="KW-0067">ATP-binding</keyword>
<proteinExistence type="inferred from homology"/>
<accession>A0A5E4YQR3</accession>
<dbReference type="PANTHER" id="PTHR42788">
    <property type="entry name" value="TAURINE IMPORT ATP-BINDING PROTEIN-RELATED"/>
    <property type="match status" value="1"/>
</dbReference>
<dbReference type="CDD" id="cd03293">
    <property type="entry name" value="ABC_NrtD_SsuB_transporters"/>
    <property type="match status" value="1"/>
</dbReference>
<dbReference type="GO" id="GO:0016887">
    <property type="term" value="F:ATP hydrolysis activity"/>
    <property type="evidence" value="ECO:0007669"/>
    <property type="project" value="InterPro"/>
</dbReference>
<dbReference type="InterPro" id="IPR017871">
    <property type="entry name" value="ABC_transporter-like_CS"/>
</dbReference>
<dbReference type="InterPro" id="IPR027417">
    <property type="entry name" value="P-loop_NTPase"/>
</dbReference>
<evidence type="ECO:0000256" key="6">
    <source>
        <dbReference type="ARBA" id="ARBA00022840"/>
    </source>
</evidence>
<dbReference type="InterPro" id="IPR003439">
    <property type="entry name" value="ABC_transporter-like_ATP-bd"/>
</dbReference>
<evidence type="ECO:0000313" key="8">
    <source>
        <dbReference type="EMBL" id="VVE51121.1"/>
    </source>
</evidence>
<dbReference type="SUPFAM" id="SSF52540">
    <property type="entry name" value="P-loop containing nucleoside triphosphate hydrolases"/>
    <property type="match status" value="1"/>
</dbReference>
<dbReference type="Pfam" id="PF00005">
    <property type="entry name" value="ABC_tran"/>
    <property type="match status" value="1"/>
</dbReference>
<evidence type="ECO:0000256" key="5">
    <source>
        <dbReference type="ARBA" id="ARBA00022741"/>
    </source>
</evidence>
<dbReference type="GO" id="GO:0005524">
    <property type="term" value="F:ATP binding"/>
    <property type="evidence" value="ECO:0007669"/>
    <property type="project" value="UniProtKB-KW"/>
</dbReference>
<keyword evidence="5" id="KW-0547">Nucleotide-binding</keyword>
<keyword evidence="4" id="KW-0472">Membrane</keyword>
<dbReference type="OrthoDB" id="9783039at2"/>
<feature type="domain" description="ABC transporter" evidence="7">
    <location>
        <begin position="33"/>
        <end position="262"/>
    </location>
</feature>
<evidence type="ECO:0000259" key="7">
    <source>
        <dbReference type="PROSITE" id="PS50893"/>
    </source>
</evidence>
<evidence type="ECO:0000256" key="2">
    <source>
        <dbReference type="ARBA" id="ARBA00022448"/>
    </source>
</evidence>
<dbReference type="PANTHER" id="PTHR42788:SF13">
    <property type="entry name" value="ALIPHATIC SULFONATES IMPORT ATP-BINDING PROTEIN SSUB"/>
    <property type="match status" value="1"/>
</dbReference>
<name>A0A5E4YQR3_9BURK</name>
<gene>
    <name evidence="8" type="ORF">PCO31110_04754</name>
</gene>